<dbReference type="Pfam" id="PF07683">
    <property type="entry name" value="CobW_C"/>
    <property type="match status" value="1"/>
</dbReference>
<evidence type="ECO:0000256" key="3">
    <source>
        <dbReference type="ARBA" id="ARBA00022833"/>
    </source>
</evidence>
<evidence type="ECO:0000256" key="5">
    <source>
        <dbReference type="ARBA" id="ARBA00023186"/>
    </source>
</evidence>
<evidence type="ECO:0000313" key="10">
    <source>
        <dbReference type="EMBL" id="KAK9916109.1"/>
    </source>
</evidence>
<dbReference type="InterPro" id="IPR011629">
    <property type="entry name" value="CobW-like_C"/>
</dbReference>
<evidence type="ECO:0000259" key="9">
    <source>
        <dbReference type="SMART" id="SM00833"/>
    </source>
</evidence>
<dbReference type="EMBL" id="JALJOT010000004">
    <property type="protein sequence ID" value="KAK9916109.1"/>
    <property type="molecule type" value="Genomic_DNA"/>
</dbReference>
<dbReference type="InterPro" id="IPR051316">
    <property type="entry name" value="Zinc-reg_GTPase_activator"/>
</dbReference>
<keyword evidence="4" id="KW-0342">GTP-binding</keyword>
<evidence type="ECO:0000256" key="6">
    <source>
        <dbReference type="ARBA" id="ARBA00034320"/>
    </source>
</evidence>
<dbReference type="SUPFAM" id="SSF90002">
    <property type="entry name" value="Hypothetical protein YjiA, C-terminal domain"/>
    <property type="match status" value="1"/>
</dbReference>
<evidence type="ECO:0000256" key="2">
    <source>
        <dbReference type="ARBA" id="ARBA00022801"/>
    </source>
</evidence>
<keyword evidence="2" id="KW-0378">Hydrolase</keyword>
<keyword evidence="1" id="KW-0547">Nucleotide-binding</keyword>
<dbReference type="Pfam" id="PF02492">
    <property type="entry name" value="cobW"/>
    <property type="match status" value="1"/>
</dbReference>
<protein>
    <recommendedName>
        <fullName evidence="9">CobW C-terminal domain-containing protein</fullName>
    </recommendedName>
</protein>
<dbReference type="CDD" id="cd03112">
    <property type="entry name" value="CobW-like"/>
    <property type="match status" value="1"/>
</dbReference>
<dbReference type="SUPFAM" id="SSF52540">
    <property type="entry name" value="P-loop containing nucleoside triphosphate hydrolases"/>
    <property type="match status" value="1"/>
</dbReference>
<reference evidence="10 11" key="1">
    <citation type="journal article" date="2024" name="Nat. Commun.">
        <title>Phylogenomics reveals the evolutionary origins of lichenization in chlorophyte algae.</title>
        <authorList>
            <person name="Puginier C."/>
            <person name="Libourel C."/>
            <person name="Otte J."/>
            <person name="Skaloud P."/>
            <person name="Haon M."/>
            <person name="Grisel S."/>
            <person name="Petersen M."/>
            <person name="Berrin J.G."/>
            <person name="Delaux P.M."/>
            <person name="Dal Grande F."/>
            <person name="Keller J."/>
        </authorList>
    </citation>
    <scope>NUCLEOTIDE SEQUENCE [LARGE SCALE GENOMIC DNA]</scope>
    <source>
        <strain evidence="10 11">SAG 216-7</strain>
    </source>
</reference>
<dbReference type="Gene3D" id="3.40.50.300">
    <property type="entry name" value="P-loop containing nucleotide triphosphate hydrolases"/>
    <property type="match status" value="1"/>
</dbReference>
<dbReference type="InterPro" id="IPR003495">
    <property type="entry name" value="CobW/HypB/UreG_nucleotide-bd"/>
</dbReference>
<comment type="catalytic activity">
    <reaction evidence="7">
        <text>GTP + H2O = GDP + phosphate + H(+)</text>
        <dbReference type="Rhea" id="RHEA:19669"/>
        <dbReference type="ChEBI" id="CHEBI:15377"/>
        <dbReference type="ChEBI" id="CHEBI:15378"/>
        <dbReference type="ChEBI" id="CHEBI:37565"/>
        <dbReference type="ChEBI" id="CHEBI:43474"/>
        <dbReference type="ChEBI" id="CHEBI:58189"/>
    </reaction>
    <physiologicalReaction direction="left-to-right" evidence="7">
        <dbReference type="Rhea" id="RHEA:19670"/>
    </physiologicalReaction>
</comment>
<accession>A0ABR2YWW9</accession>
<dbReference type="InterPro" id="IPR027417">
    <property type="entry name" value="P-loop_NTPase"/>
</dbReference>
<dbReference type="PANTHER" id="PTHR13748:SF31">
    <property type="entry name" value="ZINC-REGULATED GTPASE METALLOPROTEIN ACTIVATOR 1A-RELATED"/>
    <property type="match status" value="1"/>
</dbReference>
<keyword evidence="5" id="KW-0143">Chaperone</keyword>
<proteinExistence type="inferred from homology"/>
<evidence type="ECO:0000256" key="4">
    <source>
        <dbReference type="ARBA" id="ARBA00023134"/>
    </source>
</evidence>
<sequence length="408" mass="44914">MAVTLDTHGDPCPSAISTCEVSTHEESHKTKPVPATIITGCLGAGKTTLVHYILRADHGMKIAVVMNEFGEEQGLEKDMLFQQQEETLFSLGEWVELANGCLCCSVKDDFLRALEALMEQRRTFDYILIETTGLADPGPVAASLWTDVELHSSICLDSIITVVDAHNLQKQLFQHSPCEEAERQIAYADVILLNKVDMVKTTTDLSAVETMIKAVNSEAVILHTQYSQVDIKAVLDRGVYRDAVWSERWSEEGDVHEGNSAAGVRQSKGEATQPDGAEFSDAGHVRHGGHSHTDRAGITTLTLRTDLRIDLERFKRWMEDLLWDEGDRGGGGATRSEIYRIKGIVGVTSSDRPHLVQAVRDLYDITEAPYGPSVDPALNQSRVVLIGRILDPLALHAGFKQCQDGSHL</sequence>
<dbReference type="PANTHER" id="PTHR13748">
    <property type="entry name" value="COBW-RELATED"/>
    <property type="match status" value="1"/>
</dbReference>
<comment type="caution">
    <text evidence="10">The sequence shown here is derived from an EMBL/GenBank/DDBJ whole genome shotgun (WGS) entry which is preliminary data.</text>
</comment>
<evidence type="ECO:0000256" key="8">
    <source>
        <dbReference type="SAM" id="MobiDB-lite"/>
    </source>
</evidence>
<name>A0ABR2YWW9_9CHLO</name>
<evidence type="ECO:0000256" key="7">
    <source>
        <dbReference type="ARBA" id="ARBA00049117"/>
    </source>
</evidence>
<feature type="domain" description="CobW C-terminal" evidence="9">
    <location>
        <begin position="298"/>
        <end position="403"/>
    </location>
</feature>
<keyword evidence="3" id="KW-0862">Zinc</keyword>
<keyword evidence="11" id="KW-1185">Reference proteome</keyword>
<dbReference type="InterPro" id="IPR036627">
    <property type="entry name" value="CobW-likC_sf"/>
</dbReference>
<dbReference type="Gene3D" id="3.30.1220.10">
    <property type="entry name" value="CobW-like, C-terminal domain"/>
    <property type="match status" value="1"/>
</dbReference>
<comment type="similarity">
    <text evidence="6">Belongs to the SIMIBI class G3E GTPase family. ZNG1 subfamily.</text>
</comment>
<dbReference type="SMART" id="SM00833">
    <property type="entry name" value="CobW_C"/>
    <property type="match status" value="1"/>
</dbReference>
<gene>
    <name evidence="10" type="ORF">WJX75_008705</name>
</gene>
<organism evidence="10 11">
    <name type="scientific">Coccomyxa subellipsoidea</name>
    <dbReference type="NCBI Taxonomy" id="248742"/>
    <lineage>
        <taxon>Eukaryota</taxon>
        <taxon>Viridiplantae</taxon>
        <taxon>Chlorophyta</taxon>
        <taxon>core chlorophytes</taxon>
        <taxon>Trebouxiophyceae</taxon>
        <taxon>Trebouxiophyceae incertae sedis</taxon>
        <taxon>Coccomyxaceae</taxon>
        <taxon>Coccomyxa</taxon>
    </lineage>
</organism>
<evidence type="ECO:0000313" key="11">
    <source>
        <dbReference type="Proteomes" id="UP001491310"/>
    </source>
</evidence>
<evidence type="ECO:0000256" key="1">
    <source>
        <dbReference type="ARBA" id="ARBA00022741"/>
    </source>
</evidence>
<feature type="region of interest" description="Disordered" evidence="8">
    <location>
        <begin position="251"/>
        <end position="293"/>
    </location>
</feature>
<dbReference type="Proteomes" id="UP001491310">
    <property type="component" value="Unassembled WGS sequence"/>
</dbReference>